<dbReference type="SMART" id="SM00116">
    <property type="entry name" value="CBS"/>
    <property type="match status" value="2"/>
</dbReference>
<dbReference type="KEGG" id="geo:Geob_2941"/>
<evidence type="ECO:0000259" key="3">
    <source>
        <dbReference type="PROSITE" id="PS51371"/>
    </source>
</evidence>
<keyword evidence="1 2" id="KW-0129">CBS domain</keyword>
<sequence length="151" mass="16952">MLTAADVMTKDNIITVTRETTVRTLAELFTKHRVSSFPVVNENNHLVGIVTETDLIEQDKSLHIPTVISIFDWVLYLESDKKFEKELKKMTGQTVGDIFSEDVTSVNTSTPLNEVADIMSKRQIHALPVVEGQKLVGVVSRIDLIRSMIEP</sequence>
<dbReference type="OrthoDB" id="9790355at2"/>
<evidence type="ECO:0000313" key="5">
    <source>
        <dbReference type="Proteomes" id="UP000007721"/>
    </source>
</evidence>
<dbReference type="Pfam" id="PF00571">
    <property type="entry name" value="CBS"/>
    <property type="match status" value="2"/>
</dbReference>
<organism evidence="4 5">
    <name type="scientific">Geotalea daltonii (strain DSM 22248 / JCM 15807 / FRC-32)</name>
    <name type="common">Geobacter daltonii</name>
    <dbReference type="NCBI Taxonomy" id="316067"/>
    <lineage>
        <taxon>Bacteria</taxon>
        <taxon>Pseudomonadati</taxon>
        <taxon>Thermodesulfobacteriota</taxon>
        <taxon>Desulfuromonadia</taxon>
        <taxon>Geobacterales</taxon>
        <taxon>Geobacteraceae</taxon>
        <taxon>Geotalea</taxon>
    </lineage>
</organism>
<dbReference type="Gene3D" id="3.10.580.10">
    <property type="entry name" value="CBS-domain"/>
    <property type="match status" value="1"/>
</dbReference>
<protein>
    <submittedName>
        <fullName evidence="4">CBS domain pair-containing protein</fullName>
    </submittedName>
</protein>
<evidence type="ECO:0000313" key="4">
    <source>
        <dbReference type="EMBL" id="ACM21284.1"/>
    </source>
</evidence>
<reference evidence="4 5" key="1">
    <citation type="submission" date="2009-01" db="EMBL/GenBank/DDBJ databases">
        <title>Complete sequence of Geobacter sp. FRC-32.</title>
        <authorList>
            <consortium name="US DOE Joint Genome Institute"/>
            <person name="Lucas S."/>
            <person name="Copeland A."/>
            <person name="Lapidus A."/>
            <person name="Glavina del Rio T."/>
            <person name="Dalin E."/>
            <person name="Tice H."/>
            <person name="Bruce D."/>
            <person name="Goodwin L."/>
            <person name="Pitluck S."/>
            <person name="Saunders E."/>
            <person name="Brettin T."/>
            <person name="Detter J.C."/>
            <person name="Han C."/>
            <person name="Larimer F."/>
            <person name="Land M."/>
            <person name="Hauser L."/>
            <person name="Kyrpides N."/>
            <person name="Ovchinnikova G."/>
            <person name="Kostka J."/>
            <person name="Richardson P."/>
        </authorList>
    </citation>
    <scope>NUCLEOTIDE SEQUENCE [LARGE SCALE GENOMIC DNA]</scope>
    <source>
        <strain evidence="5">DSM 22248 / JCM 15807 / FRC-32</strain>
    </source>
</reference>
<accession>B9M2T8</accession>
<dbReference type="PROSITE" id="PS51371">
    <property type="entry name" value="CBS"/>
    <property type="match status" value="2"/>
</dbReference>
<keyword evidence="5" id="KW-1185">Reference proteome</keyword>
<dbReference type="Proteomes" id="UP000007721">
    <property type="component" value="Chromosome"/>
</dbReference>
<dbReference type="EMBL" id="CP001390">
    <property type="protein sequence ID" value="ACM21284.1"/>
    <property type="molecule type" value="Genomic_DNA"/>
</dbReference>
<dbReference type="RefSeq" id="WP_012648012.1">
    <property type="nucleotide sequence ID" value="NC_011979.1"/>
</dbReference>
<dbReference type="SUPFAM" id="SSF54631">
    <property type="entry name" value="CBS-domain pair"/>
    <property type="match status" value="1"/>
</dbReference>
<feature type="domain" description="CBS" evidence="3">
    <location>
        <begin position="99"/>
        <end position="151"/>
    </location>
</feature>
<dbReference type="PANTHER" id="PTHR43080">
    <property type="entry name" value="CBS DOMAIN-CONTAINING PROTEIN CBSX3, MITOCHONDRIAL"/>
    <property type="match status" value="1"/>
</dbReference>
<feature type="domain" description="CBS" evidence="3">
    <location>
        <begin position="8"/>
        <end position="66"/>
    </location>
</feature>
<dbReference type="AlphaFoldDB" id="B9M2T8"/>
<evidence type="ECO:0000256" key="2">
    <source>
        <dbReference type="PROSITE-ProRule" id="PRU00703"/>
    </source>
</evidence>
<dbReference type="InterPro" id="IPR051257">
    <property type="entry name" value="Diverse_CBS-Domain"/>
</dbReference>
<dbReference type="eggNOG" id="COG3448">
    <property type="taxonomic scope" value="Bacteria"/>
</dbReference>
<dbReference type="InterPro" id="IPR046342">
    <property type="entry name" value="CBS_dom_sf"/>
</dbReference>
<proteinExistence type="predicted"/>
<dbReference type="CDD" id="cd04586">
    <property type="entry name" value="CBS_pair_BON_assoc"/>
    <property type="match status" value="1"/>
</dbReference>
<dbReference type="STRING" id="316067.Geob_2941"/>
<dbReference type="InterPro" id="IPR000644">
    <property type="entry name" value="CBS_dom"/>
</dbReference>
<evidence type="ECO:0000256" key="1">
    <source>
        <dbReference type="ARBA" id="ARBA00023122"/>
    </source>
</evidence>
<dbReference type="HOGENOM" id="CLU_040681_9_0_7"/>
<dbReference type="PANTHER" id="PTHR43080:SF26">
    <property type="entry name" value="REGULATORY PROTEIN"/>
    <property type="match status" value="1"/>
</dbReference>
<gene>
    <name evidence="4" type="ordered locus">Geob_2941</name>
</gene>
<name>B9M2T8_GEODF</name>